<dbReference type="PANTHER" id="PTHR43798:SF33">
    <property type="entry name" value="HYDROLASE, PUTATIVE (AFU_ORTHOLOGUE AFUA_2G14860)-RELATED"/>
    <property type="match status" value="1"/>
</dbReference>
<dbReference type="PROSITE" id="PS51257">
    <property type="entry name" value="PROKAR_LIPOPROTEIN"/>
    <property type="match status" value="1"/>
</dbReference>
<dbReference type="InterPro" id="IPR029058">
    <property type="entry name" value="AB_hydrolase_fold"/>
</dbReference>
<sequence length="304" mass="33923">MPYFSRNPSFNLFYLDEGDPQSAYTVLLITGLSCEMHDWSWQVPLLLGNNFRVISVDGRGQGKSSAPQPSPNIISWPGIGKSADPDIVDYYPQSTAEDVVALLESLEITKNVIVMAHSLGECTGYYIATTRPNLVKASIGVDPLYAFPNAIRERDASFFTAPGAQDAALPLLLEHFGANCYSSACPAWQKTWHLRRMAQLDKAVLFAQCWGGWGDPEHSLGRRENAVKAFAGRLRCPRLTFGSDDWYVATDRDHLPKGDEELDEIVVIGGKGHWFHQLESEEFNGHLERWFTKIGILRQTTNSS</sequence>
<dbReference type="PANTHER" id="PTHR43798">
    <property type="entry name" value="MONOACYLGLYCEROL LIPASE"/>
    <property type="match status" value="1"/>
</dbReference>
<reference evidence="2 3" key="1">
    <citation type="submission" date="2015-06" db="EMBL/GenBank/DDBJ databases">
        <title>Survival trade-offs in plant roots during colonization by closely related pathogenic and mutualistic fungi.</title>
        <authorList>
            <person name="Hacquard S."/>
            <person name="Kracher B."/>
            <person name="Hiruma K."/>
            <person name="Weinman A."/>
            <person name="Muench P."/>
            <person name="Garrido Oter R."/>
            <person name="Ver Loren van Themaat E."/>
            <person name="Dallerey J.-F."/>
            <person name="Damm U."/>
            <person name="Henrissat B."/>
            <person name="Lespinet O."/>
            <person name="Thon M."/>
            <person name="Kemen E."/>
            <person name="McHardy A.C."/>
            <person name="Schulze-Lefert P."/>
            <person name="O'Connell R.J."/>
        </authorList>
    </citation>
    <scope>NUCLEOTIDE SEQUENCE [LARGE SCALE GENOMIC DNA]</scope>
    <source>
        <strain evidence="2 3">0861</strain>
    </source>
</reference>
<proteinExistence type="predicted"/>
<keyword evidence="2" id="KW-0378">Hydrolase</keyword>
<keyword evidence="3" id="KW-1185">Reference proteome</keyword>
<accession>A0A166RW05</accession>
<dbReference type="InterPro" id="IPR000073">
    <property type="entry name" value="AB_hydrolase_1"/>
</dbReference>
<dbReference type="SUPFAM" id="SSF53474">
    <property type="entry name" value="alpha/beta-Hydrolases"/>
    <property type="match status" value="1"/>
</dbReference>
<dbReference type="EMBL" id="LFIV01000100">
    <property type="protein sequence ID" value="KZL69830.1"/>
    <property type="molecule type" value="Genomic_DNA"/>
</dbReference>
<dbReference type="GO" id="GO:0016787">
    <property type="term" value="F:hydrolase activity"/>
    <property type="evidence" value="ECO:0007669"/>
    <property type="project" value="UniProtKB-KW"/>
</dbReference>
<evidence type="ECO:0000313" key="3">
    <source>
        <dbReference type="Proteomes" id="UP000076552"/>
    </source>
</evidence>
<dbReference type="Proteomes" id="UP000076552">
    <property type="component" value="Unassembled WGS sequence"/>
</dbReference>
<evidence type="ECO:0000313" key="2">
    <source>
        <dbReference type="EMBL" id="KZL69830.1"/>
    </source>
</evidence>
<gene>
    <name evidence="2" type="ORF">CT0861_01056</name>
</gene>
<dbReference type="InterPro" id="IPR050266">
    <property type="entry name" value="AB_hydrolase_sf"/>
</dbReference>
<dbReference type="Gene3D" id="3.40.50.1820">
    <property type="entry name" value="alpha/beta hydrolase"/>
    <property type="match status" value="1"/>
</dbReference>
<dbReference type="GO" id="GO:0016020">
    <property type="term" value="C:membrane"/>
    <property type="evidence" value="ECO:0007669"/>
    <property type="project" value="TreeGrafter"/>
</dbReference>
<dbReference type="STRING" id="708197.A0A166RW05"/>
<organism evidence="2 3">
    <name type="scientific">Colletotrichum tofieldiae</name>
    <dbReference type="NCBI Taxonomy" id="708197"/>
    <lineage>
        <taxon>Eukaryota</taxon>
        <taxon>Fungi</taxon>
        <taxon>Dikarya</taxon>
        <taxon>Ascomycota</taxon>
        <taxon>Pezizomycotina</taxon>
        <taxon>Sordariomycetes</taxon>
        <taxon>Hypocreomycetidae</taxon>
        <taxon>Glomerellales</taxon>
        <taxon>Glomerellaceae</taxon>
        <taxon>Colletotrichum</taxon>
        <taxon>Colletotrichum spaethianum species complex</taxon>
    </lineage>
</organism>
<dbReference type="AlphaFoldDB" id="A0A166RW05"/>
<dbReference type="OrthoDB" id="408373at2759"/>
<protein>
    <submittedName>
        <fullName evidence="2">Alpha/beta hydrolase fold containing protein</fullName>
    </submittedName>
</protein>
<name>A0A166RW05_9PEZI</name>
<feature type="domain" description="AB hydrolase-1" evidence="1">
    <location>
        <begin position="26"/>
        <end position="282"/>
    </location>
</feature>
<comment type="caution">
    <text evidence="2">The sequence shown here is derived from an EMBL/GenBank/DDBJ whole genome shotgun (WGS) entry which is preliminary data.</text>
</comment>
<evidence type="ECO:0000259" key="1">
    <source>
        <dbReference type="Pfam" id="PF12697"/>
    </source>
</evidence>
<dbReference type="Pfam" id="PF12697">
    <property type="entry name" value="Abhydrolase_6"/>
    <property type="match status" value="1"/>
</dbReference>